<reference evidence="2 3" key="1">
    <citation type="submission" date="2021-01" db="EMBL/GenBank/DDBJ databases">
        <title>Whole genome shotgun sequence of Plantactinospora endophytica NBRC 110450.</title>
        <authorList>
            <person name="Komaki H."/>
            <person name="Tamura T."/>
        </authorList>
    </citation>
    <scope>NUCLEOTIDE SEQUENCE [LARGE SCALE GENOMIC DNA]</scope>
    <source>
        <strain evidence="2 3">NBRC 110450</strain>
    </source>
</reference>
<comment type="caution">
    <text evidence="2">The sequence shown here is derived from an EMBL/GenBank/DDBJ whole genome shotgun (WGS) entry which is preliminary data.</text>
</comment>
<sequence length="67" mass="7057">MEQDDGCTVGEIVVVTVVVIAPAAEPAGEYQSQQCADPGQSDQLPQHEVSLPAPRPPVLRDGRITSC</sequence>
<protein>
    <submittedName>
        <fullName evidence="2">Uncharacterized protein</fullName>
    </submittedName>
</protein>
<evidence type="ECO:0000313" key="2">
    <source>
        <dbReference type="EMBL" id="GIG90296.1"/>
    </source>
</evidence>
<organism evidence="2 3">
    <name type="scientific">Plantactinospora endophytica</name>
    <dbReference type="NCBI Taxonomy" id="673535"/>
    <lineage>
        <taxon>Bacteria</taxon>
        <taxon>Bacillati</taxon>
        <taxon>Actinomycetota</taxon>
        <taxon>Actinomycetes</taxon>
        <taxon>Micromonosporales</taxon>
        <taxon>Micromonosporaceae</taxon>
        <taxon>Plantactinospora</taxon>
    </lineage>
</organism>
<proteinExistence type="predicted"/>
<dbReference type="Proteomes" id="UP000646749">
    <property type="component" value="Unassembled WGS sequence"/>
</dbReference>
<name>A0ABQ4E6F2_9ACTN</name>
<evidence type="ECO:0000256" key="1">
    <source>
        <dbReference type="SAM" id="MobiDB-lite"/>
    </source>
</evidence>
<feature type="region of interest" description="Disordered" evidence="1">
    <location>
        <begin position="28"/>
        <end position="67"/>
    </location>
</feature>
<dbReference type="EMBL" id="BONW01000026">
    <property type="protein sequence ID" value="GIG90296.1"/>
    <property type="molecule type" value="Genomic_DNA"/>
</dbReference>
<accession>A0ABQ4E6F2</accession>
<feature type="compositionally biased region" description="Basic and acidic residues" evidence="1">
    <location>
        <begin position="58"/>
        <end position="67"/>
    </location>
</feature>
<gene>
    <name evidence="2" type="ORF">Pen02_52320</name>
</gene>
<feature type="compositionally biased region" description="Polar residues" evidence="1">
    <location>
        <begin position="30"/>
        <end position="44"/>
    </location>
</feature>
<keyword evidence="3" id="KW-1185">Reference proteome</keyword>
<evidence type="ECO:0000313" key="3">
    <source>
        <dbReference type="Proteomes" id="UP000646749"/>
    </source>
</evidence>